<sequence length="739" mass="85234">MEREREGENPYDINGTGFDPDKFIKKINKEYSLIKLMDTEKSLIRQIQDLDSDMQTLVYENYNKFILATDTIRKMKTDFREMEDKMVLLSDNIGRITQSSAQISDGLKEKRDKVSRLSGIHDLLKKLKFLFELPTKLKQHCEESNYEEAVRCYLDGMEFVNEFKRFPSLQAIKEDCQHIVVCIRTDLYKDFDDQEKSSQDLTRNVSLLLSLGENSSVLGKRFLDNALPKLVQNMNSLRSANSPNVPLDEFMELGCGLFLSNLSLVIASFSQAFIQTSELVEEARLESQEMLKKFVQGLMDDFLTLMQTKLILETKETNQESDRREDLLKALDRLYRRILAISTLMPNSDFAPLGLELISAIANKDAEISLERIKNSFRKAVKESCMELRTHPGTSQETLGSILATLILQMKSSLTNLKDFCRPDFQFSHNTEFRQRMAAVTVREGLVISSFKYLIEFGSHLTHSEEYDILTWLLLAKLYLDIEMNTVEYMVSSVESEFDVRRDRKHLPWELTPVADVNKSLNSVAKQLVREFVAIQGNQISELIKETVLVRDLMAVRNEPDGPQPQMRKVIEILTKLEKYIDSVFPDMDSAAYFRSEKSSDSSKRSYNTTMQGSKGHHRGSMWSSLDPNMATNIQKLFSEKVEIFGEVGLHKSDILMSIVKIGLRAFLEYVRLKTMDKYSLHQIQVDVHYLQLYLWRFVNNEGFMHSLMDEILASSIQRCVHVSLLESPMVEMIAEKNN</sequence>
<dbReference type="OrthoDB" id="203678at2759"/>
<evidence type="ECO:0000256" key="3">
    <source>
        <dbReference type="RuleBase" id="RU368010"/>
    </source>
</evidence>
<evidence type="ECO:0000313" key="6">
    <source>
        <dbReference type="Proteomes" id="UP000708208"/>
    </source>
</evidence>
<dbReference type="PANTHER" id="PTHR15954">
    <property type="entry name" value="VACUOLAR PROTEIN SORTING-ASSOCIATED PROTEIN 51 HOMOLOG"/>
    <property type="match status" value="1"/>
</dbReference>
<dbReference type="GO" id="GO:0016020">
    <property type="term" value="C:membrane"/>
    <property type="evidence" value="ECO:0007669"/>
    <property type="project" value="TreeGrafter"/>
</dbReference>
<dbReference type="GO" id="GO:0042147">
    <property type="term" value="P:retrograde transport, endosome to Golgi"/>
    <property type="evidence" value="ECO:0007669"/>
    <property type="project" value="UniProtKB-UniRule"/>
</dbReference>
<dbReference type="GO" id="GO:0000938">
    <property type="term" value="C:GARP complex"/>
    <property type="evidence" value="ECO:0007669"/>
    <property type="project" value="UniProtKB-UniRule"/>
</dbReference>
<keyword evidence="3" id="KW-0813">Transport</keyword>
<dbReference type="GO" id="GO:0048193">
    <property type="term" value="P:Golgi vesicle transport"/>
    <property type="evidence" value="ECO:0007669"/>
    <property type="project" value="TreeGrafter"/>
</dbReference>
<dbReference type="AlphaFoldDB" id="A0A8J2Q337"/>
<dbReference type="GO" id="GO:0015031">
    <property type="term" value="P:protein transport"/>
    <property type="evidence" value="ECO:0007669"/>
    <property type="project" value="UniProtKB-UniRule"/>
</dbReference>
<comment type="function">
    <text evidence="3">Acts as component of the GARP complex that is involved in retrograde transport from early and late endosomes to the trans-Golgi network (TGN).</text>
</comment>
<gene>
    <name evidence="5" type="ORF">AFUS01_LOCUS41338</name>
</gene>
<dbReference type="GO" id="GO:0006869">
    <property type="term" value="P:lipid transport"/>
    <property type="evidence" value="ECO:0007669"/>
    <property type="project" value="UniProtKB-UniRule"/>
</dbReference>
<protein>
    <recommendedName>
        <fullName evidence="2 3">Vacuolar protein sorting-associated protein 51 homolog</fullName>
    </recommendedName>
</protein>
<dbReference type="GO" id="GO:0032456">
    <property type="term" value="P:endocytic recycling"/>
    <property type="evidence" value="ECO:0007669"/>
    <property type="project" value="TreeGrafter"/>
</dbReference>
<dbReference type="PANTHER" id="PTHR15954:SF4">
    <property type="entry name" value="VACUOLAR PROTEIN SORTING-ASSOCIATED PROTEIN 51 HOMOLOG"/>
    <property type="match status" value="1"/>
</dbReference>
<organism evidence="5 6">
    <name type="scientific">Allacma fusca</name>
    <dbReference type="NCBI Taxonomy" id="39272"/>
    <lineage>
        <taxon>Eukaryota</taxon>
        <taxon>Metazoa</taxon>
        <taxon>Ecdysozoa</taxon>
        <taxon>Arthropoda</taxon>
        <taxon>Hexapoda</taxon>
        <taxon>Collembola</taxon>
        <taxon>Symphypleona</taxon>
        <taxon>Sminthuridae</taxon>
        <taxon>Allacma</taxon>
    </lineage>
</organism>
<keyword evidence="6" id="KW-1185">Reference proteome</keyword>
<dbReference type="GO" id="GO:0007041">
    <property type="term" value="P:lysosomal transport"/>
    <property type="evidence" value="ECO:0007669"/>
    <property type="project" value="TreeGrafter"/>
</dbReference>
<keyword evidence="3" id="KW-0445">Lipid transport</keyword>
<dbReference type="EMBL" id="CAJVCH010561130">
    <property type="protein sequence ID" value="CAG7831601.1"/>
    <property type="molecule type" value="Genomic_DNA"/>
</dbReference>
<comment type="subunit">
    <text evidence="3">Component of the Golgi-associated retrograde protein (GARP) complex.</text>
</comment>
<dbReference type="Proteomes" id="UP000708208">
    <property type="component" value="Unassembled WGS sequence"/>
</dbReference>
<reference evidence="5" key="1">
    <citation type="submission" date="2021-06" db="EMBL/GenBank/DDBJ databases">
        <authorList>
            <person name="Hodson N. C."/>
            <person name="Mongue J. A."/>
            <person name="Jaron S. K."/>
        </authorList>
    </citation>
    <scope>NUCLEOTIDE SEQUENCE</scope>
</reference>
<evidence type="ECO:0000256" key="1">
    <source>
        <dbReference type="ARBA" id="ARBA00006080"/>
    </source>
</evidence>
<name>A0A8J2Q337_9HEXA</name>
<feature type="region of interest" description="Disordered" evidence="4">
    <location>
        <begin position="601"/>
        <end position="622"/>
    </location>
</feature>
<dbReference type="Pfam" id="PF08700">
    <property type="entry name" value="VPS51_Exo84_N"/>
    <property type="match status" value="1"/>
</dbReference>
<accession>A0A8J2Q337</accession>
<dbReference type="InterPro" id="IPR014812">
    <property type="entry name" value="Vps51"/>
</dbReference>
<dbReference type="GO" id="GO:0007030">
    <property type="term" value="P:Golgi organization"/>
    <property type="evidence" value="ECO:0007669"/>
    <property type="project" value="UniProtKB-UniRule"/>
</dbReference>
<comment type="subcellular location">
    <subcellularLocation>
        <location evidence="3">Golgi apparatus</location>
        <location evidence="3">trans-Golgi network</location>
    </subcellularLocation>
</comment>
<evidence type="ECO:0000256" key="4">
    <source>
        <dbReference type="SAM" id="MobiDB-lite"/>
    </source>
</evidence>
<evidence type="ECO:0000313" key="5">
    <source>
        <dbReference type="EMBL" id="CAG7831601.1"/>
    </source>
</evidence>
<evidence type="ECO:0000256" key="2">
    <source>
        <dbReference type="ARBA" id="ARBA00016122"/>
    </source>
</evidence>
<dbReference type="GO" id="GO:0005829">
    <property type="term" value="C:cytosol"/>
    <property type="evidence" value="ECO:0007669"/>
    <property type="project" value="GOC"/>
</dbReference>
<keyword evidence="3" id="KW-0333">Golgi apparatus</keyword>
<proteinExistence type="inferred from homology"/>
<dbReference type="GO" id="GO:1990745">
    <property type="term" value="C:EARP complex"/>
    <property type="evidence" value="ECO:0007669"/>
    <property type="project" value="TreeGrafter"/>
</dbReference>
<comment type="caution">
    <text evidence="5">The sequence shown here is derived from an EMBL/GenBank/DDBJ whole genome shotgun (WGS) entry which is preliminary data.</text>
</comment>
<keyword evidence="3" id="KW-0653">Protein transport</keyword>
<comment type="similarity">
    <text evidence="1 3">Belongs to the VPS51 family.</text>
</comment>